<dbReference type="CDD" id="cd00057">
    <property type="entry name" value="FA58C"/>
    <property type="match status" value="1"/>
</dbReference>
<keyword evidence="3" id="KW-1185">Reference proteome</keyword>
<dbReference type="PROSITE" id="PS50022">
    <property type="entry name" value="FA58C_3"/>
    <property type="match status" value="1"/>
</dbReference>
<dbReference type="InParanoid" id="A7RT15"/>
<dbReference type="Pfam" id="PF00754">
    <property type="entry name" value="F5_F8_type_C"/>
    <property type="match status" value="1"/>
</dbReference>
<evidence type="ECO:0000259" key="1">
    <source>
        <dbReference type="PROSITE" id="PS50022"/>
    </source>
</evidence>
<dbReference type="InterPro" id="IPR008979">
    <property type="entry name" value="Galactose-bd-like_sf"/>
</dbReference>
<feature type="domain" description="F5/8 type C" evidence="1">
    <location>
        <begin position="1"/>
        <end position="148"/>
    </location>
</feature>
<dbReference type="PANTHER" id="PTHR24543">
    <property type="entry name" value="MULTICOPPER OXIDASE-RELATED"/>
    <property type="match status" value="1"/>
</dbReference>
<dbReference type="InterPro" id="IPR000421">
    <property type="entry name" value="FA58C"/>
</dbReference>
<sequence>PLGMENKRIPNRAIKASSAYDNNHAPYLARLHARHRGHRQPAWSARTNNNHQWLQIDLGAKAVINAIATQGRHNFDQWVTSYRLSYGNNGRHFKAYRPFGRFKVFAGNYDRTTVVPRILRPPIFARYVRIHPKSWFGHISMRVELYGRRRGGGKK</sequence>
<dbReference type="SUPFAM" id="SSF49785">
    <property type="entry name" value="Galactose-binding domain-like"/>
    <property type="match status" value="1"/>
</dbReference>
<dbReference type="AlphaFoldDB" id="A7RT15"/>
<reference evidence="2 3" key="1">
    <citation type="journal article" date="2007" name="Science">
        <title>Sea anemone genome reveals ancestral eumetazoan gene repertoire and genomic organization.</title>
        <authorList>
            <person name="Putnam N.H."/>
            <person name="Srivastava M."/>
            <person name="Hellsten U."/>
            <person name="Dirks B."/>
            <person name="Chapman J."/>
            <person name="Salamov A."/>
            <person name="Terry A."/>
            <person name="Shapiro H."/>
            <person name="Lindquist E."/>
            <person name="Kapitonov V.V."/>
            <person name="Jurka J."/>
            <person name="Genikhovich G."/>
            <person name="Grigoriev I.V."/>
            <person name="Lucas S.M."/>
            <person name="Steele R.E."/>
            <person name="Finnerty J.R."/>
            <person name="Technau U."/>
            <person name="Martindale M.Q."/>
            <person name="Rokhsar D.S."/>
        </authorList>
    </citation>
    <scope>NUCLEOTIDE SEQUENCE [LARGE SCALE GENOMIC DNA]</scope>
    <source>
        <strain evidence="3">CH2 X CH6</strain>
    </source>
</reference>
<organism evidence="2 3">
    <name type="scientific">Nematostella vectensis</name>
    <name type="common">Starlet sea anemone</name>
    <dbReference type="NCBI Taxonomy" id="45351"/>
    <lineage>
        <taxon>Eukaryota</taxon>
        <taxon>Metazoa</taxon>
        <taxon>Cnidaria</taxon>
        <taxon>Anthozoa</taxon>
        <taxon>Hexacorallia</taxon>
        <taxon>Actiniaria</taxon>
        <taxon>Edwardsiidae</taxon>
        <taxon>Nematostella</taxon>
    </lineage>
</organism>
<evidence type="ECO:0000313" key="2">
    <source>
        <dbReference type="EMBL" id="EDO45375.1"/>
    </source>
</evidence>
<name>A7RT15_NEMVE</name>
<evidence type="ECO:0000313" key="3">
    <source>
        <dbReference type="Proteomes" id="UP000001593"/>
    </source>
</evidence>
<gene>
    <name evidence="2" type="ORF">NEMVEDRAFT_v1g92432</name>
</gene>
<dbReference type="Proteomes" id="UP000001593">
    <property type="component" value="Unassembled WGS sequence"/>
</dbReference>
<dbReference type="SMART" id="SM00231">
    <property type="entry name" value="FA58C"/>
    <property type="match status" value="1"/>
</dbReference>
<dbReference type="PhylomeDB" id="A7RT15"/>
<dbReference type="OMA" id="NANHISX"/>
<proteinExistence type="predicted"/>
<dbReference type="PANTHER" id="PTHR24543:SF325">
    <property type="entry name" value="F5_8 TYPE C DOMAIN-CONTAINING PROTEIN"/>
    <property type="match status" value="1"/>
</dbReference>
<dbReference type="HOGENOM" id="CLU_030066_1_2_1"/>
<dbReference type="EMBL" id="DS469536">
    <property type="protein sequence ID" value="EDO45375.1"/>
    <property type="molecule type" value="Genomic_DNA"/>
</dbReference>
<dbReference type="eggNOG" id="ENOG502QU6Y">
    <property type="taxonomic scope" value="Eukaryota"/>
</dbReference>
<dbReference type="PROSITE" id="PS01285">
    <property type="entry name" value="FA58C_1"/>
    <property type="match status" value="1"/>
</dbReference>
<feature type="non-terminal residue" evidence="2">
    <location>
        <position position="155"/>
    </location>
</feature>
<dbReference type="FunFam" id="2.60.120.260:FF:000016">
    <property type="entry name" value="Contactin-associated protein-like 4 isoform 1"/>
    <property type="match status" value="1"/>
</dbReference>
<protein>
    <recommendedName>
        <fullName evidence="1">F5/8 type C domain-containing protein</fullName>
    </recommendedName>
</protein>
<accession>A7RT15</accession>
<dbReference type="Gene3D" id="2.60.120.260">
    <property type="entry name" value="Galactose-binding domain-like"/>
    <property type="match status" value="1"/>
</dbReference>